<dbReference type="Proteomes" id="UP000239047">
    <property type="component" value="Unassembled WGS sequence"/>
</dbReference>
<sequence>MKESQPKYSKRSSKGGSSIKALASHGYTIITRKIEWEEQHIIEHTHELQLFENRIVDHANQFPLAEILDISYKSSRQSYGLLYIHTIKGLFPYKVKEHPSAFIEKYLELK</sequence>
<accession>A0A2S5G9V7</accession>
<organism evidence="1 2">
    <name type="scientific">Jeotgalibacillus proteolyticus</name>
    <dbReference type="NCBI Taxonomy" id="2082395"/>
    <lineage>
        <taxon>Bacteria</taxon>
        <taxon>Bacillati</taxon>
        <taxon>Bacillota</taxon>
        <taxon>Bacilli</taxon>
        <taxon>Bacillales</taxon>
        <taxon>Caryophanaceae</taxon>
        <taxon>Jeotgalibacillus</taxon>
    </lineage>
</organism>
<evidence type="ECO:0000313" key="2">
    <source>
        <dbReference type="Proteomes" id="UP000239047"/>
    </source>
</evidence>
<name>A0A2S5G9V7_9BACL</name>
<comment type="caution">
    <text evidence="1">The sequence shown here is derived from an EMBL/GenBank/DDBJ whole genome shotgun (WGS) entry which is preliminary data.</text>
</comment>
<keyword evidence="2" id="KW-1185">Reference proteome</keyword>
<dbReference type="RefSeq" id="WP_104058773.1">
    <property type="nucleotide sequence ID" value="NZ_PREZ01000005.1"/>
</dbReference>
<protein>
    <submittedName>
        <fullName evidence="1">Uncharacterized protein</fullName>
    </submittedName>
</protein>
<dbReference type="OrthoDB" id="2691759at2"/>
<reference evidence="1 2" key="1">
    <citation type="submission" date="2018-02" db="EMBL/GenBank/DDBJ databases">
        <title>Jeotgalibacillus proteolyticum sp. nov. a protease producing bacterium isolated from ocean sediments of Laizhou Bay.</title>
        <authorList>
            <person name="Li Y."/>
        </authorList>
    </citation>
    <scope>NUCLEOTIDE SEQUENCE [LARGE SCALE GENOMIC DNA]</scope>
    <source>
        <strain evidence="1 2">22-7</strain>
    </source>
</reference>
<proteinExistence type="predicted"/>
<evidence type="ECO:0000313" key="1">
    <source>
        <dbReference type="EMBL" id="PPA69780.1"/>
    </source>
</evidence>
<gene>
    <name evidence="1" type="ORF">C4B60_14685</name>
</gene>
<dbReference type="EMBL" id="PREZ01000005">
    <property type="protein sequence ID" value="PPA69780.1"/>
    <property type="molecule type" value="Genomic_DNA"/>
</dbReference>
<dbReference type="AlphaFoldDB" id="A0A2S5G9V7"/>